<name>A0A0F5PM83_9THEO</name>
<organism evidence="2 3">
    <name type="scientific">Caldanaerobacter subterraneus subsp. pacificus DSM 12653</name>
    <dbReference type="NCBI Taxonomy" id="391606"/>
    <lineage>
        <taxon>Bacteria</taxon>
        <taxon>Bacillati</taxon>
        <taxon>Bacillota</taxon>
        <taxon>Clostridia</taxon>
        <taxon>Thermoanaerobacterales</taxon>
        <taxon>Thermoanaerobacteraceae</taxon>
        <taxon>Caldanaerobacter</taxon>
    </lineage>
</organism>
<reference evidence="2 3" key="1">
    <citation type="submission" date="2008-07" db="EMBL/GenBank/DDBJ databases">
        <authorList>
            <person name="Gonzalez J."/>
            <person name="Sokolova T."/>
            <person name="Ferriera S."/>
            <person name="Johnson J."/>
            <person name="Kravitz S."/>
            <person name="Beeson K."/>
            <person name="Sutton G."/>
            <person name="Rogers Y.-H."/>
            <person name="Friedman R."/>
            <person name="Frazier M."/>
            <person name="Venter J.C."/>
        </authorList>
    </citation>
    <scope>NUCLEOTIDE SEQUENCE [LARGE SCALE GENOMIC DNA]</scope>
    <source>
        <strain evidence="2 3">DSM 12653</strain>
    </source>
</reference>
<dbReference type="EMBL" id="ABXP02000070">
    <property type="protein sequence ID" value="KKC29772.1"/>
    <property type="molecule type" value="Genomic_DNA"/>
</dbReference>
<dbReference type="Proteomes" id="UP000010146">
    <property type="component" value="Unassembled WGS sequence"/>
</dbReference>
<reference evidence="2 3" key="2">
    <citation type="journal article" date="2015" name="BMC Genomics">
        <title>Analysis of three genomes within the thermophilic bacterial species Caldanaerobacter subterraneus with a focus on carbon monoxide dehydrogenase evolution and hydrolase diversity.</title>
        <authorList>
            <person name="Sant'Anna F.H."/>
            <person name="Lebedinsky A.V."/>
            <person name="Sokolova T.G."/>
            <person name="Robb F.T."/>
            <person name="Gonzalez J.M."/>
        </authorList>
    </citation>
    <scope>NUCLEOTIDE SEQUENCE [LARGE SCALE GENOMIC DNA]</scope>
    <source>
        <strain evidence="2 3">DSM 12653</strain>
    </source>
</reference>
<comment type="caution">
    <text evidence="2">The sequence shown here is derived from an EMBL/GenBank/DDBJ whole genome shotgun (WGS) entry which is preliminary data.</text>
</comment>
<proteinExistence type="predicted"/>
<gene>
    <name evidence="2" type="ORF">CDSM653_01213</name>
</gene>
<dbReference type="AlphaFoldDB" id="A0A0F5PM83"/>
<evidence type="ECO:0000256" key="1">
    <source>
        <dbReference type="SAM" id="MobiDB-lite"/>
    </source>
</evidence>
<protein>
    <submittedName>
        <fullName evidence="2">Uncharacterized protein</fullName>
    </submittedName>
</protein>
<feature type="region of interest" description="Disordered" evidence="1">
    <location>
        <begin position="1"/>
        <end position="35"/>
    </location>
</feature>
<evidence type="ECO:0000313" key="3">
    <source>
        <dbReference type="Proteomes" id="UP000010146"/>
    </source>
</evidence>
<accession>A0A0F5PM83</accession>
<evidence type="ECO:0000313" key="2">
    <source>
        <dbReference type="EMBL" id="KKC29772.1"/>
    </source>
</evidence>
<reference evidence="3" key="3">
    <citation type="submission" date="2015-02" db="EMBL/GenBank/DDBJ databases">
        <title>Genome analysis of three genomes within the thermophilic hydrogenogenic bacterial species Caldanaerobacter subterraneus.</title>
        <authorList>
            <person name="Sant'Anna F.H."/>
            <person name="Lebedinsky A."/>
            <person name="Sokolova T."/>
            <person name="Robb F.T."/>
            <person name="Gonzalez J.M."/>
        </authorList>
    </citation>
    <scope>NUCLEOTIDE SEQUENCE [LARGE SCALE GENOMIC DNA]</scope>
    <source>
        <strain evidence="3">DSM 12653</strain>
    </source>
</reference>
<sequence>MGGRGGNSGANWTKIEKNKRKTARLPPKQGINTEK</sequence>